<dbReference type="Gene3D" id="3.40.50.410">
    <property type="entry name" value="von Willebrand factor, type A domain"/>
    <property type="match status" value="1"/>
</dbReference>
<accession>A0A5N7MUP4</accession>
<gene>
    <name evidence="2" type="ORF">FS320_22050</name>
</gene>
<name>A0A5N7MUP4_9HYPH</name>
<keyword evidence="3" id="KW-1185">Reference proteome</keyword>
<reference evidence="2 3" key="1">
    <citation type="journal article" date="2019" name="Syst. Appl. Microbiol.">
        <title>Microvirga tunisiensis sp. nov., a root nodule symbiotic bacterium isolated from Lupinus micranthus and L. luteus grown in Northern Tunisia.</title>
        <authorList>
            <person name="Msaddak A."/>
            <person name="Rejili M."/>
            <person name="Duran D."/>
            <person name="Mars M."/>
            <person name="Palacios J.M."/>
            <person name="Ruiz-Argueso T."/>
            <person name="Rey L."/>
            <person name="Imperial J."/>
        </authorList>
    </citation>
    <scope>NUCLEOTIDE SEQUENCE [LARGE SCALE GENOMIC DNA]</scope>
    <source>
        <strain evidence="2 3">Lmie10</strain>
    </source>
</reference>
<feature type="chain" id="PRO_5030135782" evidence="1">
    <location>
        <begin position="21"/>
        <end position="270"/>
    </location>
</feature>
<sequence>MANRLLSTLAFFLLAGDVLAGGPTVPEMQLDVALVIAVDVSSSMESEEQGLQREGFIDAFRSSLVHEAIENGLTGRIAVTYVEWSGVKDQRVIVPWTIIDNPEKAMSFSNQLAYQPIRQAGMTSISGIIDRSRSLFEQLGGAPLRRVIDVSGDGPNNDGRHVTYARDEAVADGIVINGLPIMFRRAAGSPELEDLDLYFRECIIGGVGSFVLPLHDPEQFAMIVRTKIMREIAGISDKNPLIVPAQQGSMNCITGEKRKQEDLLSQEKKP</sequence>
<evidence type="ECO:0000256" key="1">
    <source>
        <dbReference type="SAM" id="SignalP"/>
    </source>
</evidence>
<evidence type="ECO:0000313" key="3">
    <source>
        <dbReference type="Proteomes" id="UP000403266"/>
    </source>
</evidence>
<dbReference type="RefSeq" id="WP_152714090.1">
    <property type="nucleotide sequence ID" value="NZ_VOSJ01000106.1"/>
</dbReference>
<dbReference type="SUPFAM" id="SSF53300">
    <property type="entry name" value="vWA-like"/>
    <property type="match status" value="1"/>
</dbReference>
<dbReference type="InterPro" id="IPR036465">
    <property type="entry name" value="vWFA_dom_sf"/>
</dbReference>
<feature type="signal peptide" evidence="1">
    <location>
        <begin position="1"/>
        <end position="20"/>
    </location>
</feature>
<dbReference type="Pfam" id="PF06707">
    <property type="entry name" value="DUF1194"/>
    <property type="match status" value="1"/>
</dbReference>
<dbReference type="Proteomes" id="UP000403266">
    <property type="component" value="Unassembled WGS sequence"/>
</dbReference>
<comment type="caution">
    <text evidence="2">The sequence shown here is derived from an EMBL/GenBank/DDBJ whole genome shotgun (WGS) entry which is preliminary data.</text>
</comment>
<organism evidence="2 3">
    <name type="scientific">Microvirga tunisiensis</name>
    <dbReference type="NCBI Taxonomy" id="2108360"/>
    <lineage>
        <taxon>Bacteria</taxon>
        <taxon>Pseudomonadati</taxon>
        <taxon>Pseudomonadota</taxon>
        <taxon>Alphaproteobacteria</taxon>
        <taxon>Hyphomicrobiales</taxon>
        <taxon>Methylobacteriaceae</taxon>
        <taxon>Microvirga</taxon>
    </lineage>
</organism>
<dbReference type="EMBL" id="VOSK01000106">
    <property type="protein sequence ID" value="MPR27776.1"/>
    <property type="molecule type" value="Genomic_DNA"/>
</dbReference>
<keyword evidence="1" id="KW-0732">Signal</keyword>
<proteinExistence type="predicted"/>
<dbReference type="CDD" id="cd00198">
    <property type="entry name" value="vWFA"/>
    <property type="match status" value="1"/>
</dbReference>
<dbReference type="AlphaFoldDB" id="A0A5N7MUP4"/>
<protein>
    <submittedName>
        <fullName evidence="2">DUF1194 domain-containing protein</fullName>
    </submittedName>
</protein>
<dbReference type="InterPro" id="IPR010607">
    <property type="entry name" value="DUF1194"/>
</dbReference>
<dbReference type="OrthoDB" id="9792179at2"/>
<evidence type="ECO:0000313" key="2">
    <source>
        <dbReference type="EMBL" id="MPR27776.1"/>
    </source>
</evidence>